<comment type="caution">
    <text evidence="5">The sequence shown here is derived from an EMBL/GenBank/DDBJ whole genome shotgun (WGS) entry which is preliminary data.</text>
</comment>
<evidence type="ECO:0008006" key="7">
    <source>
        <dbReference type="Google" id="ProtNLM"/>
    </source>
</evidence>
<dbReference type="PANTHER" id="PTHR20842:SF0">
    <property type="entry name" value="ALPHA-ASPARTYL DIPEPTIDASE"/>
    <property type="match status" value="1"/>
</dbReference>
<dbReference type="InterPro" id="IPR029062">
    <property type="entry name" value="Class_I_gatase-like"/>
</dbReference>
<evidence type="ECO:0000256" key="2">
    <source>
        <dbReference type="ARBA" id="ARBA00022670"/>
    </source>
</evidence>
<keyword evidence="4" id="KW-0720">Serine protease</keyword>
<dbReference type="Pfam" id="PF03575">
    <property type="entry name" value="Peptidase_S51"/>
    <property type="match status" value="1"/>
</dbReference>
<evidence type="ECO:0000313" key="6">
    <source>
        <dbReference type="Proteomes" id="UP001642484"/>
    </source>
</evidence>
<dbReference type="InterPro" id="IPR005320">
    <property type="entry name" value="Peptidase_S51"/>
</dbReference>
<evidence type="ECO:0000313" key="5">
    <source>
        <dbReference type="EMBL" id="CAK9092978.1"/>
    </source>
</evidence>
<evidence type="ECO:0000256" key="3">
    <source>
        <dbReference type="ARBA" id="ARBA00022801"/>
    </source>
</evidence>
<name>A0ABP0QZH7_9DINO</name>
<proteinExistence type="inferred from homology"/>
<keyword evidence="2" id="KW-0645">Protease</keyword>
<keyword evidence="6" id="KW-1185">Reference proteome</keyword>
<dbReference type="Gene3D" id="3.40.50.880">
    <property type="match status" value="1"/>
</dbReference>
<sequence length="292" mass="32244">MRFFLSGSGSTAAMASLSYCERVVRLTRKPPHELHLAYLGTPMYDLERFRVKLLTPFLQLGVTCHPIDLVETQRLSEEHRAWLLKSDIILVSGGNTLYAMDLWKATGVAELLAEVKDTAVFCGGSAGANCWFDGGHSDSMDPMTFRKSMAPSSGELSEFDGPSKSWEYIRIEGLGFLPGLCCPHHDRVQSNGVLRAEDFEKLLRRHPQERGICIDDWAALEIDGESYQIFVAPDAPKSAKVFIKEIDGGTLQATGVPMEGKLHELLRRASAITCLGTRQAASKMSDKSFVVC</sequence>
<keyword evidence="3" id="KW-0378">Hydrolase</keyword>
<evidence type="ECO:0000256" key="1">
    <source>
        <dbReference type="ARBA" id="ARBA00006534"/>
    </source>
</evidence>
<accession>A0ABP0QZH7</accession>
<gene>
    <name evidence="5" type="ORF">CCMP2556_LOCUS44472</name>
</gene>
<dbReference type="EMBL" id="CAXAMN010025139">
    <property type="protein sequence ID" value="CAK9092978.1"/>
    <property type="molecule type" value="Genomic_DNA"/>
</dbReference>
<reference evidence="5 6" key="1">
    <citation type="submission" date="2024-02" db="EMBL/GenBank/DDBJ databases">
        <authorList>
            <person name="Chen Y."/>
            <person name="Shah S."/>
            <person name="Dougan E. K."/>
            <person name="Thang M."/>
            <person name="Chan C."/>
        </authorList>
    </citation>
    <scope>NUCLEOTIDE SEQUENCE [LARGE SCALE GENOMIC DNA]</scope>
</reference>
<dbReference type="SUPFAM" id="SSF52317">
    <property type="entry name" value="Class I glutamine amidotransferase-like"/>
    <property type="match status" value="1"/>
</dbReference>
<evidence type="ECO:0000256" key="4">
    <source>
        <dbReference type="ARBA" id="ARBA00022825"/>
    </source>
</evidence>
<dbReference type="PANTHER" id="PTHR20842">
    <property type="entry name" value="PROTEASE S51 ALPHA-ASPARTYL DIPEPTIDASE"/>
    <property type="match status" value="1"/>
</dbReference>
<organism evidence="5 6">
    <name type="scientific">Durusdinium trenchii</name>
    <dbReference type="NCBI Taxonomy" id="1381693"/>
    <lineage>
        <taxon>Eukaryota</taxon>
        <taxon>Sar</taxon>
        <taxon>Alveolata</taxon>
        <taxon>Dinophyceae</taxon>
        <taxon>Suessiales</taxon>
        <taxon>Symbiodiniaceae</taxon>
        <taxon>Durusdinium</taxon>
    </lineage>
</organism>
<protein>
    <recommendedName>
        <fullName evidence="7">Peptidase E</fullName>
    </recommendedName>
</protein>
<comment type="similarity">
    <text evidence="1">Belongs to the peptidase S51 family.</text>
</comment>
<dbReference type="Proteomes" id="UP001642484">
    <property type="component" value="Unassembled WGS sequence"/>
</dbReference>